<dbReference type="InterPro" id="IPR050309">
    <property type="entry name" value="Type-B_Carboxylest/Lipase"/>
</dbReference>
<evidence type="ECO:0000259" key="2">
    <source>
        <dbReference type="Pfam" id="PF00135"/>
    </source>
</evidence>
<dbReference type="AlphaFoldDB" id="A0A8S4QE44"/>
<protein>
    <submittedName>
        <fullName evidence="3">Jg26037 protein</fullName>
    </submittedName>
</protein>
<comment type="caution">
    <text evidence="3">The sequence shown here is derived from an EMBL/GenBank/DDBJ whole genome shotgun (WGS) entry which is preliminary data.</text>
</comment>
<evidence type="ECO:0000313" key="4">
    <source>
        <dbReference type="Proteomes" id="UP000838756"/>
    </source>
</evidence>
<dbReference type="SUPFAM" id="SSF53474">
    <property type="entry name" value="alpha/beta-Hydrolases"/>
    <property type="match status" value="1"/>
</dbReference>
<sequence>MEGLFRAPLFEQWKSLMNENFSNFLPADLKFQNEMEMKQVAEKVRRFYFGQKSVSDETILAFINYFTDVIFAFPVLRSAKFQVEAGNREIYLYEYSYFDDTTPIVPHTNTRGAAHCAQTFAVLDGMASVDENHASKMREIWLNFITTGNPVPKGSNLPVWPPVREDWAPHMSLNQTFELRGSL</sequence>
<reference evidence="3" key="1">
    <citation type="submission" date="2022-03" db="EMBL/GenBank/DDBJ databases">
        <authorList>
            <person name="Lindestad O."/>
        </authorList>
    </citation>
    <scope>NUCLEOTIDE SEQUENCE</scope>
</reference>
<dbReference type="OrthoDB" id="3200163at2759"/>
<dbReference type="Gene3D" id="3.40.50.1820">
    <property type="entry name" value="alpha/beta hydrolase"/>
    <property type="match status" value="1"/>
</dbReference>
<name>A0A8S4QE44_9NEOP</name>
<proteinExistence type="predicted"/>
<gene>
    <name evidence="3" type="primary">jg26037</name>
    <name evidence="3" type="ORF">PAEG_LOCUS543</name>
</gene>
<dbReference type="InterPro" id="IPR029058">
    <property type="entry name" value="AB_hydrolase_fold"/>
</dbReference>
<evidence type="ECO:0000313" key="3">
    <source>
        <dbReference type="EMBL" id="CAH2207926.1"/>
    </source>
</evidence>
<keyword evidence="1" id="KW-0325">Glycoprotein</keyword>
<evidence type="ECO:0000256" key="1">
    <source>
        <dbReference type="ARBA" id="ARBA00023180"/>
    </source>
</evidence>
<dbReference type="InterPro" id="IPR002018">
    <property type="entry name" value="CarbesteraseB"/>
</dbReference>
<dbReference type="Pfam" id="PF00135">
    <property type="entry name" value="COesterase"/>
    <property type="match status" value="1"/>
</dbReference>
<keyword evidence="4" id="KW-1185">Reference proteome</keyword>
<accession>A0A8S4QE44</accession>
<feature type="non-terminal residue" evidence="3">
    <location>
        <position position="1"/>
    </location>
</feature>
<dbReference type="Proteomes" id="UP000838756">
    <property type="component" value="Unassembled WGS sequence"/>
</dbReference>
<dbReference type="PANTHER" id="PTHR11559">
    <property type="entry name" value="CARBOXYLESTERASE"/>
    <property type="match status" value="1"/>
</dbReference>
<feature type="domain" description="Carboxylesterase type B" evidence="2">
    <location>
        <begin position="18"/>
        <end position="177"/>
    </location>
</feature>
<organism evidence="3 4">
    <name type="scientific">Pararge aegeria aegeria</name>
    <dbReference type="NCBI Taxonomy" id="348720"/>
    <lineage>
        <taxon>Eukaryota</taxon>
        <taxon>Metazoa</taxon>
        <taxon>Ecdysozoa</taxon>
        <taxon>Arthropoda</taxon>
        <taxon>Hexapoda</taxon>
        <taxon>Insecta</taxon>
        <taxon>Pterygota</taxon>
        <taxon>Neoptera</taxon>
        <taxon>Endopterygota</taxon>
        <taxon>Lepidoptera</taxon>
        <taxon>Glossata</taxon>
        <taxon>Ditrysia</taxon>
        <taxon>Papilionoidea</taxon>
        <taxon>Nymphalidae</taxon>
        <taxon>Satyrinae</taxon>
        <taxon>Satyrini</taxon>
        <taxon>Parargina</taxon>
        <taxon>Pararge</taxon>
    </lineage>
</organism>
<dbReference type="EMBL" id="CAKXAJ010001624">
    <property type="protein sequence ID" value="CAH2207926.1"/>
    <property type="molecule type" value="Genomic_DNA"/>
</dbReference>